<dbReference type="Gene3D" id="3.40.50.300">
    <property type="entry name" value="P-loop containing nucleotide triphosphate hydrolases"/>
    <property type="match status" value="1"/>
</dbReference>
<evidence type="ECO:0000313" key="1">
    <source>
        <dbReference type="EMBL" id="GAA0623902.1"/>
    </source>
</evidence>
<accession>A0ABP3S681</accession>
<comment type="caution">
    <text evidence="1">The sequence shown here is derived from an EMBL/GenBank/DDBJ whole genome shotgun (WGS) entry which is preliminary data.</text>
</comment>
<dbReference type="InterPro" id="IPR027417">
    <property type="entry name" value="P-loop_NTPase"/>
</dbReference>
<proteinExistence type="predicted"/>
<dbReference type="RefSeq" id="WP_344605895.1">
    <property type="nucleotide sequence ID" value="NZ_BAAAHE010000023.1"/>
</dbReference>
<dbReference type="PANTHER" id="PTHR36451:SF1">
    <property type="entry name" value="OMEGA-HYDROXY-BETA-DIHYDROMENAQUINONE-9 SULFOTRANSFERASE STF3"/>
    <property type="match status" value="1"/>
</dbReference>
<dbReference type="Proteomes" id="UP001500957">
    <property type="component" value="Unassembled WGS sequence"/>
</dbReference>
<protein>
    <submittedName>
        <fullName evidence="1">Sulfotransferase</fullName>
    </submittedName>
</protein>
<dbReference type="PANTHER" id="PTHR36451">
    <property type="entry name" value="PAPS-DEPENDENT SULFOTRANSFERASE STF3"/>
    <property type="match status" value="1"/>
</dbReference>
<dbReference type="Pfam" id="PF13469">
    <property type="entry name" value="Sulfotransfer_3"/>
    <property type="match status" value="1"/>
</dbReference>
<name>A0ABP3S681_9ACTN</name>
<evidence type="ECO:0000313" key="2">
    <source>
        <dbReference type="Proteomes" id="UP001500957"/>
    </source>
</evidence>
<sequence length="385" mass="42809">MIRPDVGVVIGQLRDQARAATGLDDFGDETDYLDGLTALVSAALDVGGPEGFLRTPVGVYASASLVGRLVTERGWRETPGWEQTSVTEPIFIVGIPRTATTVLHQLLDADPAHQGAPQWLLQRPQPRPPRSEWPAHPDFVACRQANEALQQAIPALSLIHDTDAHLVDECWNLIFQTFRSPLFEAIANVPAYSEWLRGVDLVPGYRRHRDVLKLIGVGDDRRWVLKDPTHVYGAGAISTVYPDARILHLHRNPIAAIASICSLMMYVGRVFGMETDRRELGRRHLALWATGLRRCVVERAAFAPDQVLDIHFEHYVKDPMGTVGSIYDHFGWRWSDQARSRMTLVLDRERSRPGPPAEVLAAFGLTEDDVAQAFGDYLEAFGGTV</sequence>
<gene>
    <name evidence="1" type="ORF">GCM10009547_28760</name>
</gene>
<dbReference type="SUPFAM" id="SSF52540">
    <property type="entry name" value="P-loop containing nucleoside triphosphate hydrolases"/>
    <property type="match status" value="1"/>
</dbReference>
<reference evidence="2" key="1">
    <citation type="journal article" date="2019" name="Int. J. Syst. Evol. Microbiol.">
        <title>The Global Catalogue of Microorganisms (GCM) 10K type strain sequencing project: providing services to taxonomists for standard genome sequencing and annotation.</title>
        <authorList>
            <consortium name="The Broad Institute Genomics Platform"/>
            <consortium name="The Broad Institute Genome Sequencing Center for Infectious Disease"/>
            <person name="Wu L."/>
            <person name="Ma J."/>
        </authorList>
    </citation>
    <scope>NUCLEOTIDE SEQUENCE [LARGE SCALE GENOMIC DNA]</scope>
    <source>
        <strain evidence="2">JCM 10671</strain>
    </source>
</reference>
<dbReference type="EMBL" id="BAAAHE010000023">
    <property type="protein sequence ID" value="GAA0623902.1"/>
    <property type="molecule type" value="Genomic_DNA"/>
</dbReference>
<keyword evidence="2" id="KW-1185">Reference proteome</keyword>
<organism evidence="1 2">
    <name type="scientific">Sporichthya brevicatena</name>
    <dbReference type="NCBI Taxonomy" id="171442"/>
    <lineage>
        <taxon>Bacteria</taxon>
        <taxon>Bacillati</taxon>
        <taxon>Actinomycetota</taxon>
        <taxon>Actinomycetes</taxon>
        <taxon>Sporichthyales</taxon>
        <taxon>Sporichthyaceae</taxon>
        <taxon>Sporichthya</taxon>
    </lineage>
</organism>
<dbReference type="InterPro" id="IPR052736">
    <property type="entry name" value="Stf3_sulfotransferase"/>
</dbReference>